<comment type="subcellular location">
    <subcellularLocation>
        <location evidence="1">Membrane</location>
    </subcellularLocation>
    <subcellularLocation>
        <location evidence="11">Mitochondrion inner membrane</location>
        <topology evidence="11">Single-pass membrane protein</topology>
    </subcellularLocation>
</comment>
<comment type="pathway">
    <text evidence="2 11">Pyrimidine metabolism; UMP biosynthesis via de novo pathway; orotate from (S)-dihydroorotate (quinone route): step 1/1.</text>
</comment>
<comment type="similarity">
    <text evidence="3 11">Belongs to the dihydroorotate dehydrogenase family. Type 2 subfamily.</text>
</comment>
<dbReference type="PROSITE" id="PS00912">
    <property type="entry name" value="DHODEHASE_2"/>
    <property type="match status" value="1"/>
</dbReference>
<dbReference type="AlphaFoldDB" id="A0A9Q3D6M2"/>
<dbReference type="InterPro" id="IPR050074">
    <property type="entry name" value="DHO_dehydrogenase"/>
</dbReference>
<dbReference type="NCBIfam" id="TIGR01036">
    <property type="entry name" value="pyrD_sub2"/>
    <property type="match status" value="1"/>
</dbReference>
<evidence type="ECO:0000256" key="12">
    <source>
        <dbReference type="SAM" id="Coils"/>
    </source>
</evidence>
<name>A0A9Q3D6M2_9BASI</name>
<dbReference type="PROSITE" id="PS00911">
    <property type="entry name" value="DHODEHASE_1"/>
    <property type="match status" value="1"/>
</dbReference>
<feature type="coiled-coil region" evidence="12">
    <location>
        <begin position="545"/>
        <end position="572"/>
    </location>
</feature>
<comment type="caution">
    <text evidence="14">The sequence shown here is derived from an EMBL/GenBank/DDBJ whole genome shotgun (WGS) entry which is preliminary data.</text>
</comment>
<keyword evidence="11" id="KW-0496">Mitochondrion</keyword>
<dbReference type="InterPro" id="IPR005720">
    <property type="entry name" value="Dihydroorotate_DH_cat"/>
</dbReference>
<keyword evidence="8 11" id="KW-0560">Oxidoreductase</keyword>
<evidence type="ECO:0000256" key="9">
    <source>
        <dbReference type="ARBA" id="ARBA00023136"/>
    </source>
</evidence>
<dbReference type="Gene3D" id="3.20.20.70">
    <property type="entry name" value="Aldolase class I"/>
    <property type="match status" value="2"/>
</dbReference>
<proteinExistence type="inferred from homology"/>
<evidence type="ECO:0000256" key="6">
    <source>
        <dbReference type="ARBA" id="ARBA00022630"/>
    </source>
</evidence>
<dbReference type="PANTHER" id="PTHR48109">
    <property type="entry name" value="DIHYDROOROTATE DEHYDROGENASE (QUINONE), MITOCHONDRIAL-RELATED"/>
    <property type="match status" value="1"/>
</dbReference>
<keyword evidence="15" id="KW-1185">Reference proteome</keyword>
<comment type="catalytic activity">
    <reaction evidence="10 11">
        <text>(S)-dihydroorotate + a quinone = orotate + a quinol</text>
        <dbReference type="Rhea" id="RHEA:30187"/>
        <dbReference type="ChEBI" id="CHEBI:24646"/>
        <dbReference type="ChEBI" id="CHEBI:30839"/>
        <dbReference type="ChEBI" id="CHEBI:30864"/>
        <dbReference type="ChEBI" id="CHEBI:132124"/>
        <dbReference type="EC" id="1.3.5.2"/>
    </reaction>
</comment>
<keyword evidence="6 11" id="KW-0285">Flavoprotein</keyword>
<dbReference type="GO" id="GO:0005743">
    <property type="term" value="C:mitochondrial inner membrane"/>
    <property type="evidence" value="ECO:0007669"/>
    <property type="project" value="UniProtKB-SubCell"/>
</dbReference>
<accession>A0A9Q3D6M2</accession>
<dbReference type="GO" id="GO:0009220">
    <property type="term" value="P:pyrimidine ribonucleotide biosynthetic process"/>
    <property type="evidence" value="ECO:0007669"/>
    <property type="project" value="TreeGrafter"/>
</dbReference>
<dbReference type="SUPFAM" id="SSF51395">
    <property type="entry name" value="FMN-linked oxidoreductases"/>
    <property type="match status" value="1"/>
</dbReference>
<evidence type="ECO:0000256" key="8">
    <source>
        <dbReference type="ARBA" id="ARBA00023002"/>
    </source>
</evidence>
<dbReference type="EC" id="1.3.5.2" evidence="4 11"/>
<sequence>MRPSFLHRFGSGGSRRSLLHLQLPLIQNNLNPRIKIPSSRLGRPQHVSQSQAIFNHHLFSSASSSNPPPITSRLVNLTKLSTLIVTLVALYAYLSDTRAGLHSWLALPLIKSITNDDPEKAHHLAIKILKLLSKYHLIVDKPQPDDEKLSFKLWGRKFDNPIGMAAGFDKNGDAIDGLFDIGFGYVEIGSVTPQPQPGNPLPRLFRIPSTESIVNRYGFNSQGHLAVLSKLRQRLINYIHQHRYLFDPNNTLPLYEPFNPIQTIHANSHLDQFTPTASIPSSFDQTLFQLSDQIDIPRSLRNGRVFAVNLGKNKLSPVDSVDDFKFGVERFGPLADVLVINISSPNTPGLRNLQSKSLLTKVLNDVVESRNNLKNNLENVTLPAVLVKVAPDLTAQELIEVAQVAQDAKVDGIIISNTTTSRPAGSGTEADINQSGGLSGPPLKPLSLRALSIIYSATSGKLPLIGCGGISSAEDVLEYGKAGASFVQLYTALTYQGLGLPRKLKDELKVLLDQKENGKNWSQIIGTAASQYPLEELTSLEKEPSNQLEEDLRLVKEELAEVEGRVKKITAEITEDDQKVTELVCEWKPKQTPPSPQASALVDQSNTNFVGNEKTRAPGKILDAINKDQPQRGILLIWKERREREMRNGDFKRTV</sequence>
<dbReference type="GO" id="GO:0106430">
    <property type="term" value="F:dihydroorotate dehydrogenase (quinone) activity"/>
    <property type="evidence" value="ECO:0007669"/>
    <property type="project" value="UniProtKB-EC"/>
</dbReference>
<evidence type="ECO:0000256" key="5">
    <source>
        <dbReference type="ARBA" id="ARBA00017599"/>
    </source>
</evidence>
<comment type="cofactor">
    <cofactor evidence="11">
        <name>FMN</name>
        <dbReference type="ChEBI" id="CHEBI:58210"/>
    </cofactor>
    <text evidence="11">Binds 1 FMN per subunit.</text>
</comment>
<evidence type="ECO:0000313" key="15">
    <source>
        <dbReference type="Proteomes" id="UP000765509"/>
    </source>
</evidence>
<evidence type="ECO:0000313" key="14">
    <source>
        <dbReference type="EMBL" id="MBW0494856.1"/>
    </source>
</evidence>
<organism evidence="14 15">
    <name type="scientific">Austropuccinia psidii MF-1</name>
    <dbReference type="NCBI Taxonomy" id="1389203"/>
    <lineage>
        <taxon>Eukaryota</taxon>
        <taxon>Fungi</taxon>
        <taxon>Dikarya</taxon>
        <taxon>Basidiomycota</taxon>
        <taxon>Pucciniomycotina</taxon>
        <taxon>Pucciniomycetes</taxon>
        <taxon>Pucciniales</taxon>
        <taxon>Sphaerophragmiaceae</taxon>
        <taxon>Austropuccinia</taxon>
    </lineage>
</organism>
<gene>
    <name evidence="14" type="ORF">O181_034571</name>
</gene>
<dbReference type="PANTHER" id="PTHR48109:SF4">
    <property type="entry name" value="DIHYDROOROTATE DEHYDROGENASE (QUINONE), MITOCHONDRIAL"/>
    <property type="match status" value="1"/>
</dbReference>
<dbReference type="GO" id="GO:0006207">
    <property type="term" value="P:'de novo' pyrimidine nucleobase biosynthetic process"/>
    <property type="evidence" value="ECO:0007669"/>
    <property type="project" value="InterPro"/>
</dbReference>
<dbReference type="InterPro" id="IPR001295">
    <property type="entry name" value="Dihydroorotate_DH_CS"/>
</dbReference>
<evidence type="ECO:0000256" key="4">
    <source>
        <dbReference type="ARBA" id="ARBA00012791"/>
    </source>
</evidence>
<dbReference type="CDD" id="cd04738">
    <property type="entry name" value="DHOD_2_like"/>
    <property type="match status" value="1"/>
</dbReference>
<keyword evidence="12" id="KW-0175">Coiled coil</keyword>
<protein>
    <recommendedName>
        <fullName evidence="5 11">Dihydroorotate dehydrogenase (quinone), mitochondrial</fullName>
        <shortName evidence="11">DHOdehase</shortName>
        <ecNumber evidence="4 11">1.3.5.2</ecNumber>
    </recommendedName>
</protein>
<evidence type="ECO:0000256" key="2">
    <source>
        <dbReference type="ARBA" id="ARBA00005161"/>
    </source>
</evidence>
<evidence type="ECO:0000256" key="3">
    <source>
        <dbReference type="ARBA" id="ARBA00005359"/>
    </source>
</evidence>
<dbReference type="InterPro" id="IPR013785">
    <property type="entry name" value="Aldolase_TIM"/>
</dbReference>
<dbReference type="Proteomes" id="UP000765509">
    <property type="component" value="Unassembled WGS sequence"/>
</dbReference>
<dbReference type="InterPro" id="IPR005719">
    <property type="entry name" value="Dihydroorotate_DH_2"/>
</dbReference>
<evidence type="ECO:0000259" key="13">
    <source>
        <dbReference type="Pfam" id="PF01180"/>
    </source>
</evidence>
<keyword evidence="7 11" id="KW-0288">FMN</keyword>
<reference evidence="14" key="1">
    <citation type="submission" date="2021-03" db="EMBL/GenBank/DDBJ databases">
        <title>Draft genome sequence of rust myrtle Austropuccinia psidii MF-1, a brazilian biotype.</title>
        <authorList>
            <person name="Quecine M.C."/>
            <person name="Pachon D.M.R."/>
            <person name="Bonatelli M.L."/>
            <person name="Correr F.H."/>
            <person name="Franceschini L.M."/>
            <person name="Leite T.F."/>
            <person name="Margarido G.R.A."/>
            <person name="Almeida C.A."/>
            <person name="Ferrarezi J.A."/>
            <person name="Labate C.A."/>
        </authorList>
    </citation>
    <scope>NUCLEOTIDE SEQUENCE</scope>
    <source>
        <strain evidence="14">MF-1</strain>
    </source>
</reference>
<dbReference type="EMBL" id="AVOT02012783">
    <property type="protein sequence ID" value="MBW0494856.1"/>
    <property type="molecule type" value="Genomic_DNA"/>
</dbReference>
<dbReference type="OrthoDB" id="14784at2759"/>
<dbReference type="Pfam" id="PF01180">
    <property type="entry name" value="DHO_dh"/>
    <property type="match status" value="1"/>
</dbReference>
<evidence type="ECO:0000256" key="11">
    <source>
        <dbReference type="RuleBase" id="RU361255"/>
    </source>
</evidence>
<feature type="domain" description="Dihydroorotate dehydrogenase catalytic" evidence="13">
    <location>
        <begin position="149"/>
        <end position="511"/>
    </location>
</feature>
<keyword evidence="11" id="KW-0999">Mitochondrion inner membrane</keyword>
<evidence type="ECO:0000256" key="10">
    <source>
        <dbReference type="ARBA" id="ARBA00048639"/>
    </source>
</evidence>
<keyword evidence="9" id="KW-0472">Membrane</keyword>
<evidence type="ECO:0000256" key="1">
    <source>
        <dbReference type="ARBA" id="ARBA00004370"/>
    </source>
</evidence>
<evidence type="ECO:0000256" key="7">
    <source>
        <dbReference type="ARBA" id="ARBA00022643"/>
    </source>
</evidence>